<feature type="transmembrane region" description="Helical" evidence="1">
    <location>
        <begin position="279"/>
        <end position="301"/>
    </location>
</feature>
<reference evidence="2" key="2">
    <citation type="submission" date="2016-06" db="EMBL/GenBank/DDBJ databases">
        <title>The genome of a short-lived fish provides insights into sex chromosome evolution and the genetic control of aging.</title>
        <authorList>
            <person name="Reichwald K."/>
            <person name="Felder M."/>
            <person name="Petzold A."/>
            <person name="Koch P."/>
            <person name="Groth M."/>
            <person name="Platzer M."/>
        </authorList>
    </citation>
    <scope>NUCLEOTIDE SEQUENCE</scope>
    <source>
        <tissue evidence="2">Brain</tissue>
    </source>
</reference>
<dbReference type="AlphaFoldDB" id="A0A1A7WRY2"/>
<feature type="transmembrane region" description="Helical" evidence="1">
    <location>
        <begin position="115"/>
        <end position="135"/>
    </location>
</feature>
<reference evidence="2" key="1">
    <citation type="submission" date="2016-05" db="EMBL/GenBank/DDBJ databases">
        <authorList>
            <person name="Lavstsen T."/>
            <person name="Jespersen J.S."/>
        </authorList>
    </citation>
    <scope>NUCLEOTIDE SEQUENCE</scope>
    <source>
        <tissue evidence="2">Brain</tissue>
    </source>
</reference>
<name>A0A1A7WRY2_9TELE</name>
<evidence type="ECO:0000256" key="1">
    <source>
        <dbReference type="SAM" id="Phobius"/>
    </source>
</evidence>
<dbReference type="PANTHER" id="PTHR33802">
    <property type="entry name" value="SI:CH211-161H7.5-RELATED"/>
    <property type="match status" value="1"/>
</dbReference>
<protein>
    <submittedName>
        <fullName evidence="2">Uncharacterized protein</fullName>
    </submittedName>
</protein>
<dbReference type="EMBL" id="HADX01001705">
    <property type="protein sequence ID" value="SBP23937.1"/>
    <property type="molecule type" value="Transcribed_RNA"/>
</dbReference>
<feature type="transmembrane region" description="Helical" evidence="1">
    <location>
        <begin position="82"/>
        <end position="103"/>
    </location>
</feature>
<proteinExistence type="predicted"/>
<dbReference type="PANTHER" id="PTHR33802:SF4">
    <property type="entry name" value="SI:DKEY-29D8.3"/>
    <property type="match status" value="1"/>
</dbReference>
<keyword evidence="1" id="KW-0812">Transmembrane</keyword>
<feature type="transmembrane region" description="Helical" evidence="1">
    <location>
        <begin position="250"/>
        <end position="267"/>
    </location>
</feature>
<feature type="transmembrane region" description="Helical" evidence="1">
    <location>
        <begin position="141"/>
        <end position="170"/>
    </location>
</feature>
<feature type="transmembrane region" description="Helical" evidence="1">
    <location>
        <begin position="33"/>
        <end position="53"/>
    </location>
</feature>
<gene>
    <name evidence="2" type="primary">OLA.6898</name>
</gene>
<dbReference type="EMBL" id="HADW01007098">
    <property type="protein sequence ID" value="SBP08498.1"/>
    <property type="molecule type" value="Transcribed_RNA"/>
</dbReference>
<feature type="transmembrane region" description="Helical" evidence="1">
    <location>
        <begin position="219"/>
        <end position="238"/>
    </location>
</feature>
<keyword evidence="1" id="KW-0472">Membrane</keyword>
<feature type="transmembrane region" description="Helical" evidence="1">
    <location>
        <begin position="191"/>
        <end position="213"/>
    </location>
</feature>
<evidence type="ECO:0000313" key="2">
    <source>
        <dbReference type="EMBL" id="SBP08498.1"/>
    </source>
</evidence>
<sequence>MCLYSLGENRRRSSESSYLTAAANMKDNNLCRILVIILCAVVFVAVLVINALAGAGRGPFHLSTGNLSARYETNITPAGWTFSIWGVIYTWLTLMVIYITSYVCRGSWAQCLLPYAFYFSWLSSLMLNMIWLILWDRELMLAAFVVLILLVISNYNALFFCCFATDYYGVWLKMYHGKDLAFLRILVQNGLAVYTTWTSIASLLNFSLVLHLWGIDKSTAATASLCILFAELMGWFILENWVLDRWVRNILTVYPVVIVALVGNIYRHFNPDDPTANSIFMVVQLVLACILCVSRVFSVIWRNTWHPLYSPGSDRLMASPLDGSKHKMIY</sequence>
<organism evidence="2">
    <name type="scientific">Iconisemion striatum</name>
    <dbReference type="NCBI Taxonomy" id="60296"/>
    <lineage>
        <taxon>Eukaryota</taxon>
        <taxon>Metazoa</taxon>
        <taxon>Chordata</taxon>
        <taxon>Craniata</taxon>
        <taxon>Vertebrata</taxon>
        <taxon>Euteleostomi</taxon>
        <taxon>Actinopterygii</taxon>
        <taxon>Neopterygii</taxon>
        <taxon>Teleostei</taxon>
        <taxon>Neoteleostei</taxon>
        <taxon>Acanthomorphata</taxon>
        <taxon>Ovalentaria</taxon>
        <taxon>Atherinomorphae</taxon>
        <taxon>Cyprinodontiformes</taxon>
        <taxon>Nothobranchiidae</taxon>
        <taxon>Iconisemion</taxon>
    </lineage>
</organism>
<keyword evidence="1" id="KW-1133">Transmembrane helix</keyword>
<accession>A0A1A7WRY2</accession>